<sequence>MKDMWYIEFGREKMDKGFAQLELYVLLHQQKGQWVDTRSDEFWELKANTECHHIETALLMQTDEQLMFQSVGGNNKGHVYCLGPQSIAITTEQWVGNNSSSSVPSVSSTTAHDACIKREKRLWGYMQQAQDKFVGFMTSFAS</sequence>
<accession>A0ACC0B4X2</accession>
<proteinExistence type="predicted"/>
<evidence type="ECO:0000313" key="1">
    <source>
        <dbReference type="EMBL" id="KAI5667694.1"/>
    </source>
</evidence>
<evidence type="ECO:0000313" key="2">
    <source>
        <dbReference type="Proteomes" id="UP001060085"/>
    </source>
</evidence>
<reference evidence="2" key="1">
    <citation type="journal article" date="2023" name="Nat. Plants">
        <title>Single-cell RNA sequencing provides a high-resolution roadmap for understanding the multicellular compartmentation of specialized metabolism.</title>
        <authorList>
            <person name="Sun S."/>
            <person name="Shen X."/>
            <person name="Li Y."/>
            <person name="Li Y."/>
            <person name="Wang S."/>
            <person name="Li R."/>
            <person name="Zhang H."/>
            <person name="Shen G."/>
            <person name="Guo B."/>
            <person name="Wei J."/>
            <person name="Xu J."/>
            <person name="St-Pierre B."/>
            <person name="Chen S."/>
            <person name="Sun C."/>
        </authorList>
    </citation>
    <scope>NUCLEOTIDE SEQUENCE [LARGE SCALE GENOMIC DNA]</scope>
</reference>
<dbReference type="Proteomes" id="UP001060085">
    <property type="component" value="Linkage Group LG04"/>
</dbReference>
<organism evidence="1 2">
    <name type="scientific">Catharanthus roseus</name>
    <name type="common">Madagascar periwinkle</name>
    <name type="synonym">Vinca rosea</name>
    <dbReference type="NCBI Taxonomy" id="4058"/>
    <lineage>
        <taxon>Eukaryota</taxon>
        <taxon>Viridiplantae</taxon>
        <taxon>Streptophyta</taxon>
        <taxon>Embryophyta</taxon>
        <taxon>Tracheophyta</taxon>
        <taxon>Spermatophyta</taxon>
        <taxon>Magnoliopsida</taxon>
        <taxon>eudicotyledons</taxon>
        <taxon>Gunneridae</taxon>
        <taxon>Pentapetalae</taxon>
        <taxon>asterids</taxon>
        <taxon>lamiids</taxon>
        <taxon>Gentianales</taxon>
        <taxon>Apocynaceae</taxon>
        <taxon>Rauvolfioideae</taxon>
        <taxon>Vinceae</taxon>
        <taxon>Catharanthinae</taxon>
        <taxon>Catharanthus</taxon>
    </lineage>
</organism>
<dbReference type="EMBL" id="CM044704">
    <property type="protein sequence ID" value="KAI5667694.1"/>
    <property type="molecule type" value="Genomic_DNA"/>
</dbReference>
<keyword evidence="2" id="KW-1185">Reference proteome</keyword>
<comment type="caution">
    <text evidence="1">The sequence shown here is derived from an EMBL/GenBank/DDBJ whole genome shotgun (WGS) entry which is preliminary data.</text>
</comment>
<gene>
    <name evidence="1" type="ORF">M9H77_17547</name>
</gene>
<name>A0ACC0B4X2_CATRO</name>
<protein>
    <submittedName>
        <fullName evidence="1">Uncharacterized protein</fullName>
    </submittedName>
</protein>